<dbReference type="AlphaFoldDB" id="M4B9Z0"/>
<dbReference type="EMBL" id="JH598048">
    <property type="status" value="NOT_ANNOTATED_CDS"/>
    <property type="molecule type" value="Genomic_DNA"/>
</dbReference>
<dbReference type="VEuPathDB" id="FungiDB:HpaG803100"/>
<name>M4B9Z0_HYAAE</name>
<accession>M4B9Z0</accession>
<dbReference type="Proteomes" id="UP000011713">
    <property type="component" value="Unassembled WGS sequence"/>
</dbReference>
<reference evidence="2" key="2">
    <citation type="submission" date="2015-06" db="UniProtKB">
        <authorList>
            <consortium name="EnsemblProtists"/>
        </authorList>
    </citation>
    <scope>IDENTIFICATION</scope>
    <source>
        <strain evidence="2">Emoy2</strain>
    </source>
</reference>
<proteinExistence type="predicted"/>
<dbReference type="OMA" id="HKANAAI"/>
<dbReference type="eggNOG" id="ENOG502SN4W">
    <property type="taxonomic scope" value="Eukaryota"/>
</dbReference>
<protein>
    <submittedName>
        <fullName evidence="2">Uncharacterized protein</fullName>
    </submittedName>
</protein>
<keyword evidence="3" id="KW-1185">Reference proteome</keyword>
<evidence type="ECO:0000256" key="1">
    <source>
        <dbReference type="SAM" id="MobiDB-lite"/>
    </source>
</evidence>
<feature type="region of interest" description="Disordered" evidence="1">
    <location>
        <begin position="32"/>
        <end position="73"/>
    </location>
</feature>
<sequence length="266" mass="29729">MVQESTCTRFSLLAHQVVTAVSRACSFVSDKKHNPRDDLKLSRGSTRDSTTELDQRSCGAEDDNGPGSDDEDVLTSLGTSIRAWRVYHREKRAHDYTKTRLVDSIRREAALANQMARVGGSVEGIERILMRLEDLEAAVFNAKGCLLGAAAARQAADKDVECTLDGPYQVHPDRVQEAEAAALHWKTQCQQLLPKLAASNLEKDRLTGELRMAKKTAVLMMNRQYGQLEALNGTHHQSLPRIPRHRRIDLKKRSYSDICEGMSLNM</sequence>
<feature type="compositionally biased region" description="Basic and acidic residues" evidence="1">
    <location>
        <begin position="32"/>
        <end position="55"/>
    </location>
</feature>
<dbReference type="InParanoid" id="M4B9Z0"/>
<dbReference type="EnsemblProtists" id="HpaT803100">
    <property type="protein sequence ID" value="HpaP803100"/>
    <property type="gene ID" value="HpaG803100"/>
</dbReference>
<organism evidence="2 3">
    <name type="scientific">Hyaloperonospora arabidopsidis (strain Emoy2)</name>
    <name type="common">Downy mildew agent</name>
    <name type="synonym">Peronospora arabidopsidis</name>
    <dbReference type="NCBI Taxonomy" id="559515"/>
    <lineage>
        <taxon>Eukaryota</taxon>
        <taxon>Sar</taxon>
        <taxon>Stramenopiles</taxon>
        <taxon>Oomycota</taxon>
        <taxon>Peronosporomycetes</taxon>
        <taxon>Peronosporales</taxon>
        <taxon>Peronosporaceae</taxon>
        <taxon>Hyaloperonospora</taxon>
    </lineage>
</organism>
<feature type="compositionally biased region" description="Acidic residues" evidence="1">
    <location>
        <begin position="60"/>
        <end position="73"/>
    </location>
</feature>
<evidence type="ECO:0000313" key="2">
    <source>
        <dbReference type="EnsemblProtists" id="HpaP803100"/>
    </source>
</evidence>
<dbReference type="HOGENOM" id="CLU_1047494_0_0_1"/>
<evidence type="ECO:0000313" key="3">
    <source>
        <dbReference type="Proteomes" id="UP000011713"/>
    </source>
</evidence>
<reference evidence="3" key="1">
    <citation type="journal article" date="2010" name="Science">
        <title>Signatures of adaptation to obligate biotrophy in the Hyaloperonospora arabidopsidis genome.</title>
        <authorList>
            <person name="Baxter L."/>
            <person name="Tripathy S."/>
            <person name="Ishaque N."/>
            <person name="Boot N."/>
            <person name="Cabral A."/>
            <person name="Kemen E."/>
            <person name="Thines M."/>
            <person name="Ah-Fong A."/>
            <person name="Anderson R."/>
            <person name="Badejoko W."/>
            <person name="Bittner-Eddy P."/>
            <person name="Boore J.L."/>
            <person name="Chibucos M.C."/>
            <person name="Coates M."/>
            <person name="Dehal P."/>
            <person name="Delehaunty K."/>
            <person name="Dong S."/>
            <person name="Downton P."/>
            <person name="Dumas B."/>
            <person name="Fabro G."/>
            <person name="Fronick C."/>
            <person name="Fuerstenberg S.I."/>
            <person name="Fulton L."/>
            <person name="Gaulin E."/>
            <person name="Govers F."/>
            <person name="Hughes L."/>
            <person name="Humphray S."/>
            <person name="Jiang R.H."/>
            <person name="Judelson H."/>
            <person name="Kamoun S."/>
            <person name="Kyung K."/>
            <person name="Meijer H."/>
            <person name="Minx P."/>
            <person name="Morris P."/>
            <person name="Nelson J."/>
            <person name="Phuntumart V."/>
            <person name="Qutob D."/>
            <person name="Rehmany A."/>
            <person name="Rougon-Cardoso A."/>
            <person name="Ryden P."/>
            <person name="Torto-Alalibo T."/>
            <person name="Studholme D."/>
            <person name="Wang Y."/>
            <person name="Win J."/>
            <person name="Wood J."/>
            <person name="Clifton S.W."/>
            <person name="Rogers J."/>
            <person name="Van den Ackerveken G."/>
            <person name="Jones J.D."/>
            <person name="McDowell J.M."/>
            <person name="Beynon J."/>
            <person name="Tyler B.M."/>
        </authorList>
    </citation>
    <scope>NUCLEOTIDE SEQUENCE [LARGE SCALE GENOMIC DNA]</scope>
    <source>
        <strain evidence="3">Emoy2</strain>
    </source>
</reference>